<protein>
    <submittedName>
        <fullName evidence="1">Uncharacterized protein</fullName>
    </submittedName>
</protein>
<dbReference type="AlphaFoldDB" id="A0A0F9QVZ9"/>
<dbReference type="EMBL" id="LAZR01001321">
    <property type="protein sequence ID" value="KKN46629.1"/>
    <property type="molecule type" value="Genomic_DNA"/>
</dbReference>
<evidence type="ECO:0000313" key="1">
    <source>
        <dbReference type="EMBL" id="KKN46629.1"/>
    </source>
</evidence>
<proteinExistence type="predicted"/>
<organism evidence="1">
    <name type="scientific">marine sediment metagenome</name>
    <dbReference type="NCBI Taxonomy" id="412755"/>
    <lineage>
        <taxon>unclassified sequences</taxon>
        <taxon>metagenomes</taxon>
        <taxon>ecological metagenomes</taxon>
    </lineage>
</organism>
<accession>A0A0F9QVZ9</accession>
<gene>
    <name evidence="1" type="ORF">LCGC14_0671340</name>
</gene>
<reference evidence="1" key="1">
    <citation type="journal article" date="2015" name="Nature">
        <title>Complex archaea that bridge the gap between prokaryotes and eukaryotes.</title>
        <authorList>
            <person name="Spang A."/>
            <person name="Saw J.H."/>
            <person name="Jorgensen S.L."/>
            <person name="Zaremba-Niedzwiedzka K."/>
            <person name="Martijn J."/>
            <person name="Lind A.E."/>
            <person name="van Eijk R."/>
            <person name="Schleper C."/>
            <person name="Guy L."/>
            <person name="Ettema T.J."/>
        </authorList>
    </citation>
    <scope>NUCLEOTIDE SEQUENCE</scope>
</reference>
<name>A0A0F9QVZ9_9ZZZZ</name>
<sequence>MSKEKRKSQTVWLRPRHIEMLEQMPGVNIGHLARKAIEELFEGRNDRAFAEFCVEEDLGDMISEWERILGMTSSSTVTSTEDG</sequence>
<comment type="caution">
    <text evidence="1">The sequence shown here is derived from an EMBL/GenBank/DDBJ whole genome shotgun (WGS) entry which is preliminary data.</text>
</comment>
<feature type="non-terminal residue" evidence="1">
    <location>
        <position position="83"/>
    </location>
</feature>